<dbReference type="SMART" id="SM00360">
    <property type="entry name" value="RRM"/>
    <property type="match status" value="2"/>
</dbReference>
<dbReference type="InterPro" id="IPR006630">
    <property type="entry name" value="La_HTH"/>
</dbReference>
<evidence type="ECO:0000256" key="3">
    <source>
        <dbReference type="SAM" id="MobiDB-lite"/>
    </source>
</evidence>
<dbReference type="InterPro" id="IPR012677">
    <property type="entry name" value="Nucleotide-bd_a/b_plait_sf"/>
</dbReference>
<feature type="domain" description="RRM" evidence="4">
    <location>
        <begin position="163"/>
        <end position="247"/>
    </location>
</feature>
<dbReference type="SMART" id="SM00715">
    <property type="entry name" value="LA"/>
    <property type="match status" value="1"/>
</dbReference>
<dbReference type="Pfam" id="PF08777">
    <property type="entry name" value="RRM_3"/>
    <property type="match status" value="1"/>
</dbReference>
<accession>A0AAV4WBM7</accession>
<feature type="region of interest" description="Disordered" evidence="3">
    <location>
        <begin position="362"/>
        <end position="436"/>
    </location>
</feature>
<sequence>MKWSDEFRILARLPIMGTEDLSTTAESGKDTSELQKKIIRQIEANSSCLSIPSDHEKLTVSLAMNDSWSKIFIHKKSQLWLELSQTVDSLQGFYTEANWGTLEVMVKFNRLKSLSQNFEVICTALSKSPNDLIEVSEDSTKIRRRVEKPIPDSTSVHDAMEERTLYVKGFKKNNTLDELLDFFKDYKVEHVTMRKRFQNNNRTFKGSCFVLFETVKDAQDFLDNKNIKFEGTELLKEKRKKKKKAKNKKEDENEKNKEVPEIDIIPGCLVKVTELSKNLSREDIKDALAEFGNISFVDFFRGQPEAVVRFETSVAANVLEKAKEEDGVKKFDIGSCKAIVSVLEGDAEKDYWKTIAISRANRKQKFPNQKGKGRFGKKNFGKRQKGNREDDRNQPPSKKSKTDSKEDVSECREANGKDNNTCMEHNEAEKATVEAS</sequence>
<dbReference type="Gene3D" id="1.10.10.10">
    <property type="entry name" value="Winged helix-like DNA-binding domain superfamily/Winged helix DNA-binding domain"/>
    <property type="match status" value="1"/>
</dbReference>
<evidence type="ECO:0000259" key="4">
    <source>
        <dbReference type="PROSITE" id="PS50102"/>
    </source>
</evidence>
<protein>
    <submittedName>
        <fullName evidence="7">Lupus La protein homolog</fullName>
    </submittedName>
</protein>
<dbReference type="PROSITE" id="PS50102">
    <property type="entry name" value="RRM"/>
    <property type="match status" value="1"/>
</dbReference>
<gene>
    <name evidence="7" type="primary">SSB</name>
    <name evidence="7" type="ORF">CEXT_784881</name>
</gene>
<feature type="compositionally biased region" description="Basic residues" evidence="3">
    <location>
        <begin position="362"/>
        <end position="385"/>
    </location>
</feature>
<dbReference type="GO" id="GO:0006396">
    <property type="term" value="P:RNA processing"/>
    <property type="evidence" value="ECO:0007669"/>
    <property type="project" value="InterPro"/>
</dbReference>
<dbReference type="InterPro" id="IPR014886">
    <property type="entry name" value="La_xRRM"/>
</dbReference>
<dbReference type="GO" id="GO:0003723">
    <property type="term" value="F:RNA binding"/>
    <property type="evidence" value="ECO:0007669"/>
    <property type="project" value="UniProtKB-UniRule"/>
</dbReference>
<dbReference type="AlphaFoldDB" id="A0AAV4WBM7"/>
<evidence type="ECO:0000313" key="8">
    <source>
        <dbReference type="Proteomes" id="UP001054945"/>
    </source>
</evidence>
<dbReference type="PROSITE" id="PS50961">
    <property type="entry name" value="HTH_LA"/>
    <property type="match status" value="1"/>
</dbReference>
<evidence type="ECO:0000313" key="7">
    <source>
        <dbReference type="EMBL" id="GIY80365.1"/>
    </source>
</evidence>
<organism evidence="7 8">
    <name type="scientific">Caerostris extrusa</name>
    <name type="common">Bark spider</name>
    <name type="synonym">Caerostris bankana</name>
    <dbReference type="NCBI Taxonomy" id="172846"/>
    <lineage>
        <taxon>Eukaryota</taxon>
        <taxon>Metazoa</taxon>
        <taxon>Ecdysozoa</taxon>
        <taxon>Arthropoda</taxon>
        <taxon>Chelicerata</taxon>
        <taxon>Arachnida</taxon>
        <taxon>Araneae</taxon>
        <taxon>Araneomorphae</taxon>
        <taxon>Entelegynae</taxon>
        <taxon>Araneoidea</taxon>
        <taxon>Araneidae</taxon>
        <taxon>Caerostris</taxon>
    </lineage>
</organism>
<feature type="compositionally biased region" description="Basic and acidic residues" evidence="3">
    <location>
        <begin position="424"/>
        <end position="436"/>
    </location>
</feature>
<dbReference type="GO" id="GO:1990904">
    <property type="term" value="C:ribonucleoprotein complex"/>
    <property type="evidence" value="ECO:0007669"/>
    <property type="project" value="UniProtKB-UniRule"/>
</dbReference>
<dbReference type="CDD" id="cd12291">
    <property type="entry name" value="RRM1_La"/>
    <property type="match status" value="1"/>
</dbReference>
<dbReference type="Proteomes" id="UP001054945">
    <property type="component" value="Unassembled WGS sequence"/>
</dbReference>
<feature type="domain" description="XRRM" evidence="6">
    <location>
        <begin position="263"/>
        <end position="386"/>
    </location>
</feature>
<name>A0AAV4WBM7_CAEEX</name>
<evidence type="ECO:0000256" key="1">
    <source>
        <dbReference type="ARBA" id="ARBA00022884"/>
    </source>
</evidence>
<dbReference type="Gene3D" id="3.30.70.330">
    <property type="match status" value="2"/>
</dbReference>
<dbReference type="InterPro" id="IPR036388">
    <property type="entry name" value="WH-like_DNA-bd_sf"/>
</dbReference>
<proteinExistence type="predicted"/>
<evidence type="ECO:0000256" key="2">
    <source>
        <dbReference type="PROSITE-ProRule" id="PRU00332"/>
    </source>
</evidence>
<dbReference type="InterPro" id="IPR036390">
    <property type="entry name" value="WH_DNA-bd_sf"/>
</dbReference>
<evidence type="ECO:0000259" key="5">
    <source>
        <dbReference type="PROSITE" id="PS50961"/>
    </source>
</evidence>
<dbReference type="InterPro" id="IPR002344">
    <property type="entry name" value="Lupus_La"/>
</dbReference>
<keyword evidence="8" id="KW-1185">Reference proteome</keyword>
<dbReference type="Pfam" id="PF00076">
    <property type="entry name" value="RRM_1"/>
    <property type="match status" value="1"/>
</dbReference>
<dbReference type="EMBL" id="BPLR01016004">
    <property type="protein sequence ID" value="GIY80365.1"/>
    <property type="molecule type" value="Genomic_DNA"/>
</dbReference>
<reference evidence="7 8" key="1">
    <citation type="submission" date="2021-06" db="EMBL/GenBank/DDBJ databases">
        <title>Caerostris extrusa draft genome.</title>
        <authorList>
            <person name="Kono N."/>
            <person name="Arakawa K."/>
        </authorList>
    </citation>
    <scope>NUCLEOTIDE SEQUENCE [LARGE SCALE GENOMIC DNA]</scope>
</reference>
<dbReference type="SUPFAM" id="SSF54928">
    <property type="entry name" value="RNA-binding domain, RBD"/>
    <property type="match status" value="1"/>
</dbReference>
<dbReference type="PROSITE" id="PS51939">
    <property type="entry name" value="XRRM"/>
    <property type="match status" value="1"/>
</dbReference>
<evidence type="ECO:0000259" key="6">
    <source>
        <dbReference type="PROSITE" id="PS51939"/>
    </source>
</evidence>
<feature type="domain" description="HTH La-type RNA-binding" evidence="5">
    <location>
        <begin position="50"/>
        <end position="152"/>
    </location>
</feature>
<dbReference type="SUPFAM" id="SSF46785">
    <property type="entry name" value="Winged helix' DNA-binding domain"/>
    <property type="match status" value="1"/>
</dbReference>
<dbReference type="InterPro" id="IPR035979">
    <property type="entry name" value="RBD_domain_sf"/>
</dbReference>
<feature type="compositionally biased region" description="Basic and acidic residues" evidence="3">
    <location>
        <begin position="400"/>
        <end position="416"/>
    </location>
</feature>
<dbReference type="GO" id="GO:0005634">
    <property type="term" value="C:nucleus"/>
    <property type="evidence" value="ECO:0007669"/>
    <property type="project" value="InterPro"/>
</dbReference>
<dbReference type="PRINTS" id="PR00302">
    <property type="entry name" value="LUPUSLA"/>
</dbReference>
<keyword evidence="1 2" id="KW-0694">RNA-binding</keyword>
<comment type="caution">
    <text evidence="7">The sequence shown here is derived from an EMBL/GenBank/DDBJ whole genome shotgun (WGS) entry which is preliminary data.</text>
</comment>
<dbReference type="InterPro" id="IPR000504">
    <property type="entry name" value="RRM_dom"/>
</dbReference>